<evidence type="ECO:0000313" key="3">
    <source>
        <dbReference type="Proteomes" id="UP000092555"/>
    </source>
</evidence>
<dbReference type="EMBL" id="LXTC01000004">
    <property type="protein sequence ID" value="OBA20753.1"/>
    <property type="molecule type" value="Genomic_DNA"/>
</dbReference>
<name>A0A1A0HA52_9ASCO</name>
<dbReference type="GeneID" id="30027950"/>
<accession>A0A1A0HA52</accession>
<dbReference type="AlphaFoldDB" id="A0A1A0HA52"/>
<evidence type="ECO:0000313" key="2">
    <source>
        <dbReference type="EMBL" id="OBA20753.1"/>
    </source>
</evidence>
<keyword evidence="3" id="KW-1185">Reference proteome</keyword>
<organism evidence="2 3">
    <name type="scientific">Metschnikowia bicuspidata var. bicuspidata NRRL YB-4993</name>
    <dbReference type="NCBI Taxonomy" id="869754"/>
    <lineage>
        <taxon>Eukaryota</taxon>
        <taxon>Fungi</taxon>
        <taxon>Dikarya</taxon>
        <taxon>Ascomycota</taxon>
        <taxon>Saccharomycotina</taxon>
        <taxon>Pichiomycetes</taxon>
        <taxon>Metschnikowiaceae</taxon>
        <taxon>Metschnikowia</taxon>
    </lineage>
</organism>
<proteinExistence type="predicted"/>
<feature type="signal peptide" evidence="1">
    <location>
        <begin position="1"/>
        <end position="22"/>
    </location>
</feature>
<sequence>MKLERNSVFLALTLLGTVTSRAVFFTVNSDDQSIILVIEEEDSRIISSQRSGAVKTHFYGEKLECKGNYLSVENEMLALSKTPKNYLTTILDKDDRFPHLEAKGDGVFYVCEDRLIHLKDGCPGAQEVKIFYYEW</sequence>
<feature type="chain" id="PRO_5008291711" evidence="1">
    <location>
        <begin position="23"/>
        <end position="135"/>
    </location>
</feature>
<dbReference type="Proteomes" id="UP000092555">
    <property type="component" value="Unassembled WGS sequence"/>
</dbReference>
<protein>
    <submittedName>
        <fullName evidence="2">Uncharacterized protein</fullName>
    </submittedName>
</protein>
<comment type="caution">
    <text evidence="2">The sequence shown here is derived from an EMBL/GenBank/DDBJ whole genome shotgun (WGS) entry which is preliminary data.</text>
</comment>
<gene>
    <name evidence="2" type="ORF">METBIDRAFT_205582</name>
</gene>
<dbReference type="RefSeq" id="XP_018711275.1">
    <property type="nucleotide sequence ID" value="XM_018854974.1"/>
</dbReference>
<keyword evidence="1" id="KW-0732">Signal</keyword>
<evidence type="ECO:0000256" key="1">
    <source>
        <dbReference type="SAM" id="SignalP"/>
    </source>
</evidence>
<reference evidence="2 3" key="1">
    <citation type="submission" date="2016-05" db="EMBL/GenBank/DDBJ databases">
        <title>Comparative genomics of biotechnologically important yeasts.</title>
        <authorList>
            <consortium name="DOE Joint Genome Institute"/>
            <person name="Riley R."/>
            <person name="Haridas S."/>
            <person name="Wolfe K.H."/>
            <person name="Lopes M.R."/>
            <person name="Hittinger C.T."/>
            <person name="Goker M."/>
            <person name="Salamov A."/>
            <person name="Wisecaver J."/>
            <person name="Long T.M."/>
            <person name="Aerts A.L."/>
            <person name="Barry K."/>
            <person name="Choi C."/>
            <person name="Clum A."/>
            <person name="Coughlan A.Y."/>
            <person name="Deshpande S."/>
            <person name="Douglass A.P."/>
            <person name="Hanson S.J."/>
            <person name="Klenk H.-P."/>
            <person name="LaButti K."/>
            <person name="Lapidus A."/>
            <person name="Lindquist E."/>
            <person name="Lipzen A."/>
            <person name="Meier-kolthoff J.P."/>
            <person name="Ohm R.A."/>
            <person name="Otillar R.P."/>
            <person name="Pangilinan J."/>
            <person name="Peng Y."/>
            <person name="Rokas A."/>
            <person name="Rosa C.A."/>
            <person name="Scheuner C."/>
            <person name="Sibirny A.A."/>
            <person name="Slot J.C."/>
            <person name="Stielow J.B."/>
            <person name="Sun H."/>
            <person name="Kurtzman C.P."/>
            <person name="Blackwell M."/>
            <person name="Grigoriev I.V."/>
            <person name="Jeffries T.W."/>
        </authorList>
    </citation>
    <scope>NUCLEOTIDE SEQUENCE [LARGE SCALE GENOMIC DNA]</scope>
    <source>
        <strain evidence="2 3">NRRL YB-4993</strain>
    </source>
</reference>